<dbReference type="GO" id="GO:0009451">
    <property type="term" value="P:RNA modification"/>
    <property type="evidence" value="ECO:0007669"/>
    <property type="project" value="InterPro"/>
</dbReference>
<comment type="caution">
    <text evidence="3">The sequence shown here is derived from an EMBL/GenBank/DDBJ whole genome shotgun (WGS) entry which is preliminary data.</text>
</comment>
<dbReference type="OrthoDB" id="1887476at2759"/>
<dbReference type="Pfam" id="PF20431">
    <property type="entry name" value="E_motif"/>
    <property type="match status" value="1"/>
</dbReference>
<dbReference type="Pfam" id="PF13041">
    <property type="entry name" value="PPR_2"/>
    <property type="match status" value="3"/>
</dbReference>
<dbReference type="FunFam" id="1.25.40.10:FF:000073">
    <property type="entry name" value="Pentatricopeptide repeat-containing protein chloroplastic"/>
    <property type="match status" value="1"/>
</dbReference>
<feature type="repeat" description="PPR" evidence="2">
    <location>
        <begin position="225"/>
        <end position="259"/>
    </location>
</feature>
<evidence type="ECO:0000256" key="2">
    <source>
        <dbReference type="PROSITE-ProRule" id="PRU00708"/>
    </source>
</evidence>
<keyword evidence="4" id="KW-1185">Reference proteome</keyword>
<dbReference type="STRING" id="63057.A0A2P5EUE7"/>
<dbReference type="InParanoid" id="A0A2P5EUE7"/>
<gene>
    <name evidence="3" type="ORF">TorRG33x02_150250</name>
</gene>
<dbReference type="GO" id="GO:0003723">
    <property type="term" value="F:RNA binding"/>
    <property type="evidence" value="ECO:0007669"/>
    <property type="project" value="InterPro"/>
</dbReference>
<dbReference type="FunFam" id="1.25.40.10:FF:000682">
    <property type="entry name" value="Pentatricopeptide repeat-containing protein At3g16610"/>
    <property type="match status" value="1"/>
</dbReference>
<dbReference type="EMBL" id="JXTC01000097">
    <property type="protein sequence ID" value="PON89162.1"/>
    <property type="molecule type" value="Genomic_DNA"/>
</dbReference>
<dbReference type="Pfam" id="PF13812">
    <property type="entry name" value="PPR_3"/>
    <property type="match status" value="1"/>
</dbReference>
<sequence>MDTLSSRSFQSLPFEPNKLKISDPKDWNFIIKQHTKSNNDHAILTTYTHMESLGIPPDKATLPLVLKACARLDAVETGRKIHFRIRDTGVVEHVRVGTAVVDFYAKCGLVDDAREVFDEMGVKDVVLWNAMLFGYVGCCHFEKAVSLFMQMQRERLKPNSRTVVGLLLACREVCELRLGQEIHGYCLRNRLFDFDPHVGTALIGFYLRFDVRISRLVFDLMAMRNIVSWNAIITGYVDVGEHFEACNLFVLLLDDGVKFDPVTVVAVVQACAELGFLKLGRQIHQVALKSGYRNDMFVVNALLNMYSDCESLDLSCRLFQNIPRRDVALWNSMINAYTEYGIYDKAVSLFITMRTQGIREDERTVSIMLRTVSLMLSSCLNLADGVRFGESLHAHAIKSGMEIDVSLGNAFLGMYSELNCVEAAEKVFKEMTGPDVISWNTFIMALACNGLRDAAWNLFEAMRASEIKPNSHTMISILAACDNELCLNVGRAVHGFMMKHGIEIDLYLNTALTDMYMNCSDEATAMNLFESCPDRDVISWNALIASFVKNNQGEKAQLLFSHMTSEVEPNHVTIINMLSTFTHLAALPQGQCLHAYALRRQFSFNSNLSLANAFVTMYARCGSMQNAEKVFKILPRRNIITWNALITGYAMHGCGHDAILAFLQILEDGLHPNAETFIAILSACRHCGFIEKGLLLFRTMVNDFKIKPELVHYGCVVDLLCRGGWLNEAREFIEKGPIKPDASLWRAVLSACRVNSDTKLAATIFEKLVELEPMNVGNYILLSNIYAAAGLWLEVRNIRTWLQEKGLKKSPGLSWIVVQSRVHCFTAGDTSHPQSETIYANLYSLMGLIRESGYTPDFRWVLHDEED</sequence>
<protein>
    <submittedName>
        <fullName evidence="3">DYW domain containing protein</fullName>
    </submittedName>
</protein>
<dbReference type="InterPro" id="IPR046960">
    <property type="entry name" value="PPR_At4g14850-like_plant"/>
</dbReference>
<keyword evidence="1" id="KW-0677">Repeat</keyword>
<dbReference type="AlphaFoldDB" id="A0A2P5EUE7"/>
<dbReference type="NCBIfam" id="TIGR00756">
    <property type="entry name" value="PPR"/>
    <property type="match status" value="6"/>
</dbReference>
<evidence type="ECO:0000313" key="3">
    <source>
        <dbReference type="EMBL" id="PON89162.1"/>
    </source>
</evidence>
<dbReference type="PANTHER" id="PTHR47926">
    <property type="entry name" value="PENTATRICOPEPTIDE REPEAT-CONTAINING PROTEIN"/>
    <property type="match status" value="1"/>
</dbReference>
<dbReference type="PROSITE" id="PS51375">
    <property type="entry name" value="PPR"/>
    <property type="match status" value="6"/>
</dbReference>
<name>A0A2P5EUE7_TREOI</name>
<evidence type="ECO:0000256" key="1">
    <source>
        <dbReference type="ARBA" id="ARBA00022737"/>
    </source>
</evidence>
<accession>A0A2P5EUE7</accession>
<dbReference type="InterPro" id="IPR046848">
    <property type="entry name" value="E_motif"/>
</dbReference>
<dbReference type="InterPro" id="IPR002885">
    <property type="entry name" value="PPR_rpt"/>
</dbReference>
<dbReference type="FunFam" id="1.25.40.10:FF:000366">
    <property type="entry name" value="Pentatricopeptide (PPR) repeat-containing protein"/>
    <property type="match status" value="1"/>
</dbReference>
<organism evidence="3 4">
    <name type="scientific">Trema orientale</name>
    <name type="common">Charcoal tree</name>
    <name type="synonym">Celtis orientalis</name>
    <dbReference type="NCBI Taxonomy" id="63057"/>
    <lineage>
        <taxon>Eukaryota</taxon>
        <taxon>Viridiplantae</taxon>
        <taxon>Streptophyta</taxon>
        <taxon>Embryophyta</taxon>
        <taxon>Tracheophyta</taxon>
        <taxon>Spermatophyta</taxon>
        <taxon>Magnoliopsida</taxon>
        <taxon>eudicotyledons</taxon>
        <taxon>Gunneridae</taxon>
        <taxon>Pentapetalae</taxon>
        <taxon>rosids</taxon>
        <taxon>fabids</taxon>
        <taxon>Rosales</taxon>
        <taxon>Cannabaceae</taxon>
        <taxon>Trema</taxon>
    </lineage>
</organism>
<dbReference type="Proteomes" id="UP000237000">
    <property type="component" value="Unassembled WGS sequence"/>
</dbReference>
<feature type="repeat" description="PPR" evidence="2">
    <location>
        <begin position="124"/>
        <end position="158"/>
    </location>
</feature>
<feature type="repeat" description="PPR" evidence="2">
    <location>
        <begin position="638"/>
        <end position="672"/>
    </location>
</feature>
<dbReference type="Pfam" id="PF01535">
    <property type="entry name" value="PPR"/>
    <property type="match status" value="4"/>
</dbReference>
<dbReference type="FunFam" id="1.25.40.10:FF:000031">
    <property type="entry name" value="Pentatricopeptide repeat-containing protein mitochondrial"/>
    <property type="match status" value="1"/>
</dbReference>
<feature type="repeat" description="PPR" evidence="2">
    <location>
        <begin position="435"/>
        <end position="469"/>
    </location>
</feature>
<dbReference type="InterPro" id="IPR046849">
    <property type="entry name" value="E2_motif"/>
</dbReference>
<reference evidence="4" key="1">
    <citation type="submission" date="2016-06" db="EMBL/GenBank/DDBJ databases">
        <title>Parallel loss of symbiosis genes in relatives of nitrogen-fixing non-legume Parasponia.</title>
        <authorList>
            <person name="Van Velzen R."/>
            <person name="Holmer R."/>
            <person name="Bu F."/>
            <person name="Rutten L."/>
            <person name="Van Zeijl A."/>
            <person name="Liu W."/>
            <person name="Santuari L."/>
            <person name="Cao Q."/>
            <person name="Sharma T."/>
            <person name="Shen D."/>
            <person name="Roswanjaya Y."/>
            <person name="Wardhani T."/>
            <person name="Kalhor M.S."/>
            <person name="Jansen J."/>
            <person name="Van den Hoogen J."/>
            <person name="Gungor B."/>
            <person name="Hartog M."/>
            <person name="Hontelez J."/>
            <person name="Verver J."/>
            <person name="Yang W.-C."/>
            <person name="Schijlen E."/>
            <person name="Repin R."/>
            <person name="Schilthuizen M."/>
            <person name="Schranz E."/>
            <person name="Heidstra R."/>
            <person name="Miyata K."/>
            <person name="Fedorova E."/>
            <person name="Kohlen W."/>
            <person name="Bisseling T."/>
            <person name="Smit S."/>
            <person name="Geurts R."/>
        </authorList>
    </citation>
    <scope>NUCLEOTIDE SEQUENCE [LARGE SCALE GENOMIC DNA]</scope>
    <source>
        <strain evidence="4">cv. RG33-2</strain>
    </source>
</reference>
<dbReference type="InterPro" id="IPR011990">
    <property type="entry name" value="TPR-like_helical_dom_sf"/>
</dbReference>
<feature type="repeat" description="PPR" evidence="2">
    <location>
        <begin position="536"/>
        <end position="566"/>
    </location>
</feature>
<dbReference type="FunFam" id="1.25.40.10:FF:000381">
    <property type="entry name" value="Pentatricopeptide repeat-containing protein"/>
    <property type="match status" value="1"/>
</dbReference>
<dbReference type="Gene3D" id="1.25.40.10">
    <property type="entry name" value="Tetratricopeptide repeat domain"/>
    <property type="match status" value="6"/>
</dbReference>
<dbReference type="Pfam" id="PF20430">
    <property type="entry name" value="Eplus_motif"/>
    <property type="match status" value="1"/>
</dbReference>
<evidence type="ECO:0000313" key="4">
    <source>
        <dbReference type="Proteomes" id="UP000237000"/>
    </source>
</evidence>
<feature type="repeat" description="PPR" evidence="2">
    <location>
        <begin position="326"/>
        <end position="360"/>
    </location>
</feature>
<proteinExistence type="predicted"/>